<evidence type="ECO:0000256" key="8">
    <source>
        <dbReference type="SAM" id="Phobius"/>
    </source>
</evidence>
<dbReference type="GO" id="GO:0000293">
    <property type="term" value="F:ferric-chelate reductase activity"/>
    <property type="evidence" value="ECO:0007669"/>
    <property type="project" value="TreeGrafter"/>
</dbReference>
<organism evidence="10 11">
    <name type="scientific">Verticillium nonalfalfae</name>
    <dbReference type="NCBI Taxonomy" id="1051616"/>
    <lineage>
        <taxon>Eukaryota</taxon>
        <taxon>Fungi</taxon>
        <taxon>Dikarya</taxon>
        <taxon>Ascomycota</taxon>
        <taxon>Pezizomycotina</taxon>
        <taxon>Sordariomycetes</taxon>
        <taxon>Hypocreomycetidae</taxon>
        <taxon>Glomerellales</taxon>
        <taxon>Plectosphaerellaceae</taxon>
        <taxon>Verticillium</taxon>
    </lineage>
</organism>
<protein>
    <recommendedName>
        <fullName evidence="9">FAD-binding FR-type domain-containing protein</fullName>
    </recommendedName>
</protein>
<keyword evidence="5" id="KW-0406">Ion transport</keyword>
<keyword evidence="3 8" id="KW-0812">Transmembrane</keyword>
<reference evidence="10 11" key="1">
    <citation type="submission" date="2018-10" db="EMBL/GenBank/DDBJ databases">
        <title>Genome sequence of Verticillium nonalfalfae VnAa140.</title>
        <authorList>
            <person name="Stajich J.E."/>
            <person name="Kasson M.T."/>
        </authorList>
    </citation>
    <scope>NUCLEOTIDE SEQUENCE [LARGE SCALE GENOMIC DNA]</scope>
    <source>
        <strain evidence="10 11">VnAa140</strain>
    </source>
</reference>
<dbReference type="SFLD" id="SFLDS00052">
    <property type="entry name" value="Ferric_Reductase_Domain"/>
    <property type="match status" value="1"/>
</dbReference>
<comment type="caution">
    <text evidence="10">The sequence shown here is derived from an EMBL/GenBank/DDBJ whole genome shotgun (WGS) entry which is preliminary data.</text>
</comment>
<keyword evidence="4 8" id="KW-1133">Transmembrane helix</keyword>
<evidence type="ECO:0000256" key="2">
    <source>
        <dbReference type="ARBA" id="ARBA00022448"/>
    </source>
</evidence>
<evidence type="ECO:0000256" key="7">
    <source>
        <dbReference type="SAM" id="MobiDB-lite"/>
    </source>
</evidence>
<dbReference type="PANTHER" id="PTHR32361:SF28">
    <property type="entry name" value="FRP1P"/>
    <property type="match status" value="1"/>
</dbReference>
<dbReference type="RefSeq" id="XP_028496992.1">
    <property type="nucleotide sequence ID" value="XM_028638105.1"/>
</dbReference>
<dbReference type="GeneID" id="39607609"/>
<comment type="subcellular location">
    <subcellularLocation>
        <location evidence="1">Membrane</location>
        <topology evidence="1">Multi-pass membrane protein</topology>
    </subcellularLocation>
</comment>
<dbReference type="STRING" id="1051616.A0A3M9YEK5"/>
<dbReference type="Gene3D" id="3.40.50.80">
    <property type="entry name" value="Nucleotide-binding domain of ferredoxin-NADP reductase (FNR) module"/>
    <property type="match status" value="1"/>
</dbReference>
<feature type="region of interest" description="Disordered" evidence="7">
    <location>
        <begin position="111"/>
        <end position="147"/>
    </location>
</feature>
<dbReference type="InterPro" id="IPR017927">
    <property type="entry name" value="FAD-bd_FR_type"/>
</dbReference>
<feature type="domain" description="FAD-binding FR-type" evidence="9">
    <location>
        <begin position="329"/>
        <end position="520"/>
    </location>
</feature>
<feature type="region of interest" description="Disordered" evidence="7">
    <location>
        <begin position="448"/>
        <end position="475"/>
    </location>
</feature>
<evidence type="ECO:0000256" key="6">
    <source>
        <dbReference type="ARBA" id="ARBA00023136"/>
    </source>
</evidence>
<dbReference type="GO" id="GO:0006826">
    <property type="term" value="P:iron ion transport"/>
    <property type="evidence" value="ECO:0007669"/>
    <property type="project" value="TreeGrafter"/>
</dbReference>
<dbReference type="EMBL" id="RBVV01000022">
    <property type="protein sequence ID" value="RNJ58834.1"/>
    <property type="molecule type" value="Genomic_DNA"/>
</dbReference>
<feature type="transmembrane region" description="Helical" evidence="8">
    <location>
        <begin position="307"/>
        <end position="327"/>
    </location>
</feature>
<dbReference type="Proteomes" id="UP000267145">
    <property type="component" value="Unassembled WGS sequence"/>
</dbReference>
<dbReference type="Pfam" id="PF01794">
    <property type="entry name" value="Ferric_reduct"/>
    <property type="match status" value="1"/>
</dbReference>
<dbReference type="CDD" id="cd06186">
    <property type="entry name" value="NOX_Duox_like_FAD_NADP"/>
    <property type="match status" value="1"/>
</dbReference>
<feature type="transmembrane region" description="Helical" evidence="8">
    <location>
        <begin position="334"/>
        <end position="354"/>
    </location>
</feature>
<evidence type="ECO:0000259" key="9">
    <source>
        <dbReference type="PROSITE" id="PS51384"/>
    </source>
</evidence>
<proteinExistence type="predicted"/>
<feature type="compositionally biased region" description="Basic and acidic residues" evidence="7">
    <location>
        <begin position="136"/>
        <end position="147"/>
    </location>
</feature>
<keyword evidence="11" id="KW-1185">Reference proteome</keyword>
<dbReference type="InterPro" id="IPR013130">
    <property type="entry name" value="Fe3_Rdtase_TM_dom"/>
</dbReference>
<feature type="transmembrane region" description="Helical" evidence="8">
    <location>
        <begin position="219"/>
        <end position="241"/>
    </location>
</feature>
<dbReference type="GO" id="GO:0005886">
    <property type="term" value="C:plasma membrane"/>
    <property type="evidence" value="ECO:0007669"/>
    <property type="project" value="TreeGrafter"/>
</dbReference>
<evidence type="ECO:0000256" key="1">
    <source>
        <dbReference type="ARBA" id="ARBA00004141"/>
    </source>
</evidence>
<name>A0A3M9YEK5_9PEZI</name>
<keyword evidence="6 8" id="KW-0472">Membrane</keyword>
<dbReference type="PANTHER" id="PTHR32361">
    <property type="entry name" value="FERRIC/CUPRIC REDUCTASE TRANSMEMBRANE COMPONENT"/>
    <property type="match status" value="1"/>
</dbReference>
<feature type="transmembrane region" description="Helical" evidence="8">
    <location>
        <begin position="196"/>
        <end position="213"/>
    </location>
</feature>
<dbReference type="PROSITE" id="PS51384">
    <property type="entry name" value="FAD_FR"/>
    <property type="match status" value="1"/>
</dbReference>
<dbReference type="SUPFAM" id="SSF52343">
    <property type="entry name" value="Ferredoxin reductase-like, C-terminal NADP-linked domain"/>
    <property type="match status" value="1"/>
</dbReference>
<evidence type="ECO:0000313" key="11">
    <source>
        <dbReference type="Proteomes" id="UP000267145"/>
    </source>
</evidence>
<dbReference type="GO" id="GO:0006879">
    <property type="term" value="P:intracellular iron ion homeostasis"/>
    <property type="evidence" value="ECO:0007669"/>
    <property type="project" value="TreeGrafter"/>
</dbReference>
<keyword evidence="2" id="KW-0813">Transport</keyword>
<feature type="compositionally biased region" description="Low complexity" evidence="7">
    <location>
        <begin position="448"/>
        <end position="466"/>
    </location>
</feature>
<dbReference type="InterPro" id="IPR039261">
    <property type="entry name" value="FNR_nucleotide-bd"/>
</dbReference>
<gene>
    <name evidence="10" type="ORF">D7B24_003920</name>
</gene>
<evidence type="ECO:0000256" key="4">
    <source>
        <dbReference type="ARBA" id="ARBA00022989"/>
    </source>
</evidence>
<evidence type="ECO:0000313" key="10">
    <source>
        <dbReference type="EMBL" id="RNJ58834.1"/>
    </source>
</evidence>
<dbReference type="InterPro" id="IPR051410">
    <property type="entry name" value="Ferric/Cupric_Reductase"/>
</dbReference>
<evidence type="ECO:0000256" key="5">
    <source>
        <dbReference type="ARBA" id="ARBA00023065"/>
    </source>
</evidence>
<feature type="transmembrane region" description="Helical" evidence="8">
    <location>
        <begin position="269"/>
        <end position="287"/>
    </location>
</feature>
<dbReference type="AlphaFoldDB" id="A0A3M9YEK5"/>
<sequence>MDATQTPRWLREALHSSILQEDVVTASHEKHGGDSTPPDPARLAYLRQLIAALLEGRRLSATYNYVLLAILAILTACHLREKLVATGWWRARFSRRRARCSKSTITISSHRPCQQTDASSSSSSSTIQGTATPPEAGKDEGAEGERRPLLGYPRESTALSPSSRPGPWTLVASLLAYQPRRVPFVNKTLPSNGTSLFVLCFLGINVFFQFYHAPLIGNLLFAFADRAGCMFVVNLPLLYLLAAKNQPLKHLTGQSYEALNIFHRRVGELLCLLAAVHFGGMIAFQLFKPKWLMRGTFWDFLQHRLVLLGIGAFVSYELLYLTSLGSVRQRWYELFLASHVLLQSTALVFLWLHYHTARPYVTAALVIFAVDRLVWRLLIKPTTLSADLTVLPDGDTILLSANWDVAPATALQRGIKAGWKPTDHVFLTVPALGRTHALQTHPFTIASAAPSSTGSSSGSSSSSNSGNEGRRGAAGGTPHAWLNLLIRAHSGFTRDLLHYAHRHKTVSVRLDGPYGSSHAMDTLRSGDDVILVAGGSGIAVTFPLAWALLKDHREDEERGRGVAPAGLLLESGGDEGKDAARRVRLLWIIHSDEHRYWVPGSLLEDLIAAGLHLVVSRPTAIAGRPDVQGHVQSWIREADAEGRQTRVLVSGPDGLNRDVRNTCSQAMWGGSDVRVVVEKFGW</sequence>
<dbReference type="GO" id="GO:0015677">
    <property type="term" value="P:copper ion import"/>
    <property type="evidence" value="ECO:0007669"/>
    <property type="project" value="TreeGrafter"/>
</dbReference>
<accession>A0A3M9YEK5</accession>
<evidence type="ECO:0000256" key="3">
    <source>
        <dbReference type="ARBA" id="ARBA00022692"/>
    </source>
</evidence>
<dbReference type="SFLD" id="SFLDG01168">
    <property type="entry name" value="Ferric_reductase_subgroup_(FRE"/>
    <property type="match status" value="1"/>
</dbReference>